<accession>A0AAN8NVB3</accession>
<feature type="domain" description="PROP1-like PPR" evidence="2">
    <location>
        <begin position="46"/>
        <end position="214"/>
    </location>
</feature>
<sequence length="598" mass="67946">MEIMRGKKEKILIGADQFGDTFGNLEWLEKQHTNVVEDPEDTIEYKRQKKAKGKFISEYIKEIKDCLDKHNYSKAIQILEVDMINDSKPVVPFIYKLLMSYLGKVGNLKEAYRLYTNFKERNGCVNGAMYTSLFNACANCQNSFFALEKATALREHMTNSTDYVPNLSNYNCMLKAFGRHGDLMTCLQIVDEVLAKRARVKTDTYNFLIQACITDCNSGLRHALVVWRKMLQNNEKPQIHTFNLFLRCIRDCSFGDVEIMNSLIEQISSENGMVFKEKVVFTDKTGETQPTTIKIPVVSSTDKAQADQTSVSENISDNTRYSSSNLTPDTCLECIPSVEVNISDSKEHDIQEEQHVIDFDDKLPNLLAPRPTVGAVLNFSSMTNSSDRLLCFGGVKGFLKTMSDYNVKPCLKTFTLLLEVIERTAKAEQELIKISKDYNIDLDMAFFNALIKRRSIRHSKDEVQDALKQAQSLGLVPDIITFGVLALDCPTEESGKQLIEAARNHGIRMNNEILHTLLRQASNSCDLNYVKTVLKAAKENQTNLGPRFVALLSRIVQTEKHKRHSTEDIEKHMNRAIEVNLVDSALLSKVRFKNVFLY</sequence>
<comment type="caution">
    <text evidence="3">The sequence shown here is derived from an EMBL/GenBank/DDBJ whole genome shotgun (WGS) entry which is preliminary data.</text>
</comment>
<protein>
    <recommendedName>
        <fullName evidence="2">PROP1-like PPR domain-containing protein</fullName>
    </recommendedName>
</protein>
<dbReference type="GO" id="GO:0042780">
    <property type="term" value="P:tRNA 3'-end processing"/>
    <property type="evidence" value="ECO:0007669"/>
    <property type="project" value="TreeGrafter"/>
</dbReference>
<dbReference type="Pfam" id="PF17177">
    <property type="entry name" value="PPR_long"/>
    <property type="match status" value="1"/>
</dbReference>
<reference evidence="3 4" key="1">
    <citation type="submission" date="2023-10" db="EMBL/GenBank/DDBJ databases">
        <title>Genomes of two closely related lineages of the louse Polyplax serrata with different host specificities.</title>
        <authorList>
            <person name="Martinu J."/>
            <person name="Tarabai H."/>
            <person name="Stefka J."/>
            <person name="Hypsa V."/>
        </authorList>
    </citation>
    <scope>NUCLEOTIDE SEQUENCE [LARGE SCALE GENOMIC DNA]</scope>
    <source>
        <strain evidence="3">HR10_N</strain>
    </source>
</reference>
<dbReference type="Gene3D" id="1.25.40.10">
    <property type="entry name" value="Tetratricopeptide repeat domain"/>
    <property type="match status" value="2"/>
</dbReference>
<dbReference type="PANTHER" id="PTHR24014">
    <property type="entry name" value="2-OXOGLUTARATE AND IRON-DEPENDENT OXYGENASE DOMAIN-CONTAINING PROTEIN 2"/>
    <property type="match status" value="1"/>
</dbReference>
<dbReference type="GO" id="GO:0005759">
    <property type="term" value="C:mitochondrial matrix"/>
    <property type="evidence" value="ECO:0007669"/>
    <property type="project" value="TreeGrafter"/>
</dbReference>
<evidence type="ECO:0000313" key="3">
    <source>
        <dbReference type="EMBL" id="KAK6617127.1"/>
    </source>
</evidence>
<dbReference type="AlphaFoldDB" id="A0AAN8NVB3"/>
<dbReference type="PANTHER" id="PTHR24014:SF6">
    <property type="entry name" value="PENTATRICOPEPTIDE REPEAT-CONTAINING PROTEIN 1, MITOCHONDRIAL"/>
    <property type="match status" value="1"/>
</dbReference>
<organism evidence="3 4">
    <name type="scientific">Polyplax serrata</name>
    <name type="common">Common mouse louse</name>
    <dbReference type="NCBI Taxonomy" id="468196"/>
    <lineage>
        <taxon>Eukaryota</taxon>
        <taxon>Metazoa</taxon>
        <taxon>Ecdysozoa</taxon>
        <taxon>Arthropoda</taxon>
        <taxon>Hexapoda</taxon>
        <taxon>Insecta</taxon>
        <taxon>Pterygota</taxon>
        <taxon>Neoptera</taxon>
        <taxon>Paraneoptera</taxon>
        <taxon>Psocodea</taxon>
        <taxon>Troctomorpha</taxon>
        <taxon>Phthiraptera</taxon>
        <taxon>Anoplura</taxon>
        <taxon>Polyplacidae</taxon>
        <taxon>Polyplax</taxon>
    </lineage>
</organism>
<gene>
    <name evidence="3" type="ORF">RUM43_014729</name>
</gene>
<dbReference type="InterPro" id="IPR011990">
    <property type="entry name" value="TPR-like_helical_dom_sf"/>
</dbReference>
<dbReference type="GO" id="GO:0000049">
    <property type="term" value="F:tRNA binding"/>
    <property type="evidence" value="ECO:0007669"/>
    <property type="project" value="TreeGrafter"/>
</dbReference>
<proteinExistence type="predicted"/>
<keyword evidence="1" id="KW-0677">Repeat</keyword>
<name>A0AAN8NVB3_POLSC</name>
<dbReference type="InterPro" id="IPR033443">
    <property type="entry name" value="PROP1-like_PPR_dom"/>
</dbReference>
<evidence type="ECO:0000259" key="2">
    <source>
        <dbReference type="Pfam" id="PF17177"/>
    </source>
</evidence>
<evidence type="ECO:0000256" key="1">
    <source>
        <dbReference type="ARBA" id="ARBA00022737"/>
    </source>
</evidence>
<dbReference type="EMBL" id="JAWJWE010000045">
    <property type="protein sequence ID" value="KAK6617127.1"/>
    <property type="molecule type" value="Genomic_DNA"/>
</dbReference>
<dbReference type="Proteomes" id="UP001372834">
    <property type="component" value="Unassembled WGS sequence"/>
</dbReference>
<evidence type="ECO:0000313" key="4">
    <source>
        <dbReference type="Proteomes" id="UP001372834"/>
    </source>
</evidence>